<dbReference type="STRING" id="273063.STK_15560"/>
<accession>Q970P4</accession>
<dbReference type="GeneID" id="1459593"/>
<keyword evidence="1" id="KW-0472">Membrane</keyword>
<keyword evidence="1" id="KW-0812">Transmembrane</keyword>
<organism evidence="2 3">
    <name type="scientific">Sulfurisphaera tokodaii (strain DSM 16993 / JCM 10545 / NBRC 100140 / 7)</name>
    <name type="common">Sulfolobus tokodaii</name>
    <dbReference type="NCBI Taxonomy" id="273063"/>
    <lineage>
        <taxon>Archaea</taxon>
        <taxon>Thermoproteota</taxon>
        <taxon>Thermoprotei</taxon>
        <taxon>Sulfolobales</taxon>
        <taxon>Sulfolobaceae</taxon>
        <taxon>Sulfurisphaera</taxon>
    </lineage>
</organism>
<keyword evidence="1" id="KW-1133">Transmembrane helix</keyword>
<gene>
    <name evidence="2" type="primary">ST1556</name>
    <name evidence="2" type="ordered locus">STK_15560</name>
</gene>
<dbReference type="EMBL" id="BA000023">
    <property type="protein sequence ID" value="BAB66629.1"/>
    <property type="molecule type" value="Genomic_DNA"/>
</dbReference>
<dbReference type="AlphaFoldDB" id="Q970P4"/>
<reference evidence="3" key="1">
    <citation type="journal article" date="2001" name="DNA Res.">
        <title>Complete genome sequence of an aerobic thermoacidophilic Crenarchaeon, Sulfolobus tokodaii strain7.</title>
        <authorList>
            <person name="Kawarabayasi Y."/>
            <person name="Hino Y."/>
            <person name="Horikawa H."/>
            <person name="Jin-no K."/>
            <person name="Takahashi M."/>
            <person name="Sekine M."/>
            <person name="Baba S."/>
            <person name="Ankai A."/>
            <person name="Kosugi H."/>
            <person name="Hosoyama A."/>
            <person name="Fukui S."/>
            <person name="Nagai Y."/>
            <person name="Nishijima K."/>
            <person name="Otsuka R."/>
            <person name="Nakazawa H."/>
            <person name="Takamiya M."/>
            <person name="Kato Y."/>
            <person name="Yoshizawa T."/>
            <person name="Tanaka T."/>
            <person name="Kudoh Y."/>
            <person name="Yamazaki J."/>
            <person name="Kushida N."/>
            <person name="Oguchi A."/>
            <person name="Aoki K."/>
            <person name="Masuda S."/>
            <person name="Yanagii M."/>
            <person name="Nishimura M."/>
            <person name="Yamagishi A."/>
            <person name="Oshima T."/>
            <person name="Kikuchi H."/>
        </authorList>
    </citation>
    <scope>NUCLEOTIDE SEQUENCE [LARGE SCALE GENOMIC DNA]</scope>
    <source>
        <strain evidence="3">DSM 16993 / JCM 10545 / NBRC 100140 / 7</strain>
    </source>
</reference>
<feature type="transmembrane region" description="Helical" evidence="1">
    <location>
        <begin position="6"/>
        <end position="27"/>
    </location>
</feature>
<proteinExistence type="predicted"/>
<evidence type="ECO:0000313" key="3">
    <source>
        <dbReference type="Proteomes" id="UP000001015"/>
    </source>
</evidence>
<dbReference type="RefSeq" id="WP_010979607.1">
    <property type="nucleotide sequence ID" value="NC_003106.2"/>
</dbReference>
<protein>
    <submittedName>
        <fullName evidence="2">Uncharacterized protein</fullName>
    </submittedName>
</protein>
<evidence type="ECO:0000313" key="2">
    <source>
        <dbReference type="EMBL" id="BAB66629.1"/>
    </source>
</evidence>
<dbReference type="Proteomes" id="UP000001015">
    <property type="component" value="Chromosome"/>
</dbReference>
<evidence type="ECO:0000256" key="1">
    <source>
        <dbReference type="SAM" id="Phobius"/>
    </source>
</evidence>
<dbReference type="KEGG" id="sto:STK_15560"/>
<sequence length="103" mass="11551">MKVYYVIALGILLALTFYIIYSLNFSLSERALVSASVSNFIVNINGNNITVTNIYNFPITVCYGNQIIKPVLYPGKSVTFNYQPADNYVILKANGFEEIIKVN</sequence>
<name>Q970P4_SULTO</name>
<keyword evidence="3" id="KW-1185">Reference proteome</keyword>
<dbReference type="PATRIC" id="fig|273063.9.peg.1771"/>
<dbReference type="OrthoDB" id="383403at2157"/>